<dbReference type="InterPro" id="IPR000086">
    <property type="entry name" value="NUDIX_hydrolase_dom"/>
</dbReference>
<proteinExistence type="predicted"/>
<comment type="cofactor">
    <cofactor evidence="1">
        <name>Mg(2+)</name>
        <dbReference type="ChEBI" id="CHEBI:18420"/>
    </cofactor>
</comment>
<accession>A0A916S117</accession>
<dbReference type="PROSITE" id="PS00893">
    <property type="entry name" value="NUDIX_BOX"/>
    <property type="match status" value="1"/>
</dbReference>
<dbReference type="RefSeq" id="WP_188384763.1">
    <property type="nucleotide sequence ID" value="NZ_BMEY01000010.1"/>
</dbReference>
<dbReference type="InterPro" id="IPR015797">
    <property type="entry name" value="NUDIX_hydrolase-like_dom_sf"/>
</dbReference>
<evidence type="ECO:0000259" key="3">
    <source>
        <dbReference type="PROSITE" id="PS51462"/>
    </source>
</evidence>
<dbReference type="Pfam" id="PF00293">
    <property type="entry name" value="NUDIX"/>
    <property type="match status" value="1"/>
</dbReference>
<dbReference type="EMBL" id="BMEY01000010">
    <property type="protein sequence ID" value="GGA78550.1"/>
    <property type="molecule type" value="Genomic_DNA"/>
</dbReference>
<dbReference type="GO" id="GO:0016787">
    <property type="term" value="F:hydrolase activity"/>
    <property type="evidence" value="ECO:0007669"/>
    <property type="project" value="UniProtKB-KW"/>
</dbReference>
<dbReference type="AlphaFoldDB" id="A0A916S117"/>
<evidence type="ECO:0000313" key="4">
    <source>
        <dbReference type="EMBL" id="GGA78550.1"/>
    </source>
</evidence>
<dbReference type="SUPFAM" id="SSF55811">
    <property type="entry name" value="Nudix"/>
    <property type="match status" value="1"/>
</dbReference>
<evidence type="ECO:0000313" key="5">
    <source>
        <dbReference type="Proteomes" id="UP000613512"/>
    </source>
</evidence>
<feature type="domain" description="Nudix hydrolase" evidence="3">
    <location>
        <begin position="15"/>
        <end position="143"/>
    </location>
</feature>
<dbReference type="PROSITE" id="PS51462">
    <property type="entry name" value="NUDIX"/>
    <property type="match status" value="1"/>
</dbReference>
<dbReference type="Proteomes" id="UP000613512">
    <property type="component" value="Unassembled WGS sequence"/>
</dbReference>
<name>A0A916S117_9BACI</name>
<gene>
    <name evidence="4" type="ORF">GCM10008025_22530</name>
</gene>
<reference evidence="4" key="2">
    <citation type="submission" date="2020-09" db="EMBL/GenBank/DDBJ databases">
        <authorList>
            <person name="Sun Q."/>
            <person name="Zhou Y."/>
        </authorList>
    </citation>
    <scope>NUCLEOTIDE SEQUENCE</scope>
    <source>
        <strain evidence="4">CGMCC 1.12408</strain>
    </source>
</reference>
<evidence type="ECO:0000256" key="1">
    <source>
        <dbReference type="ARBA" id="ARBA00001946"/>
    </source>
</evidence>
<organism evidence="4 5">
    <name type="scientific">Ornithinibacillus halotolerans</name>
    <dbReference type="NCBI Taxonomy" id="1274357"/>
    <lineage>
        <taxon>Bacteria</taxon>
        <taxon>Bacillati</taxon>
        <taxon>Bacillota</taxon>
        <taxon>Bacilli</taxon>
        <taxon>Bacillales</taxon>
        <taxon>Bacillaceae</taxon>
        <taxon>Ornithinibacillus</taxon>
    </lineage>
</organism>
<keyword evidence="5" id="KW-1185">Reference proteome</keyword>
<dbReference type="PANTHER" id="PTHR43046:SF14">
    <property type="entry name" value="MUTT_NUDIX FAMILY PROTEIN"/>
    <property type="match status" value="1"/>
</dbReference>
<dbReference type="CDD" id="cd04684">
    <property type="entry name" value="NUDIX_Hydrolase"/>
    <property type="match status" value="1"/>
</dbReference>
<dbReference type="Gene3D" id="3.90.79.10">
    <property type="entry name" value="Nucleoside Triphosphate Pyrophosphohydrolase"/>
    <property type="match status" value="1"/>
</dbReference>
<sequence>MTAVFGTKEKNVDYTMRKGIYGVTFNNGKEKVLAVRTPNGGYFLPGGGVEHDESNEICLRREMLEETGYSIDIKSFIGNASCYFLSLKGDPLLSNGYFYRVELLEKTQNPLEEGQIKEWVRIEKVEELFTHEHHIWAIKEGIHSAR</sequence>
<protein>
    <submittedName>
        <fullName evidence="4">DNA mismatch repair protein MutT</fullName>
    </submittedName>
</protein>
<evidence type="ECO:0000256" key="2">
    <source>
        <dbReference type="ARBA" id="ARBA00022801"/>
    </source>
</evidence>
<dbReference type="PANTHER" id="PTHR43046">
    <property type="entry name" value="GDP-MANNOSE MANNOSYL HYDROLASE"/>
    <property type="match status" value="1"/>
</dbReference>
<dbReference type="InterPro" id="IPR020084">
    <property type="entry name" value="NUDIX_hydrolase_CS"/>
</dbReference>
<comment type="caution">
    <text evidence="4">The sequence shown here is derived from an EMBL/GenBank/DDBJ whole genome shotgun (WGS) entry which is preliminary data.</text>
</comment>
<keyword evidence="2" id="KW-0378">Hydrolase</keyword>
<reference evidence="4" key="1">
    <citation type="journal article" date="2014" name="Int. J. Syst. Evol. Microbiol.">
        <title>Complete genome sequence of Corynebacterium casei LMG S-19264T (=DSM 44701T), isolated from a smear-ripened cheese.</title>
        <authorList>
            <consortium name="US DOE Joint Genome Institute (JGI-PGF)"/>
            <person name="Walter F."/>
            <person name="Albersmeier A."/>
            <person name="Kalinowski J."/>
            <person name="Ruckert C."/>
        </authorList>
    </citation>
    <scope>NUCLEOTIDE SEQUENCE</scope>
    <source>
        <strain evidence="4">CGMCC 1.12408</strain>
    </source>
</reference>